<protein>
    <submittedName>
        <fullName evidence="1">Uncharacterized protein</fullName>
    </submittedName>
</protein>
<gene>
    <name evidence="1" type="ORF">Nepgr_000116</name>
</gene>
<keyword evidence="2" id="KW-1185">Reference proteome</keyword>
<accession>A0AAD3RVA8</accession>
<name>A0AAD3RVA8_NEPGR</name>
<evidence type="ECO:0000313" key="1">
    <source>
        <dbReference type="EMBL" id="GMG98276.1"/>
    </source>
</evidence>
<dbReference type="EMBL" id="BSYO01000001">
    <property type="protein sequence ID" value="GMG98276.1"/>
    <property type="molecule type" value="Genomic_DNA"/>
</dbReference>
<comment type="caution">
    <text evidence="1">The sequence shown here is derived from an EMBL/GenBank/DDBJ whole genome shotgun (WGS) entry which is preliminary data.</text>
</comment>
<sequence length="84" mass="9042">MSLLPQPPPAHWSTLLSYDSHTSADEYVFLQKLILSPQAAFAYSLPSTRSSVLLLNAGLSRSPNQGFDSSLISGDCESGKSVAW</sequence>
<dbReference type="AlphaFoldDB" id="A0AAD3RVA8"/>
<proteinExistence type="predicted"/>
<reference evidence="1" key="1">
    <citation type="submission" date="2023-05" db="EMBL/GenBank/DDBJ databases">
        <title>Nepenthes gracilis genome sequencing.</title>
        <authorList>
            <person name="Fukushima K."/>
        </authorList>
    </citation>
    <scope>NUCLEOTIDE SEQUENCE</scope>
    <source>
        <strain evidence="1">SING2019-196</strain>
    </source>
</reference>
<organism evidence="1 2">
    <name type="scientific">Nepenthes gracilis</name>
    <name type="common">Slender pitcher plant</name>
    <dbReference type="NCBI Taxonomy" id="150966"/>
    <lineage>
        <taxon>Eukaryota</taxon>
        <taxon>Viridiplantae</taxon>
        <taxon>Streptophyta</taxon>
        <taxon>Embryophyta</taxon>
        <taxon>Tracheophyta</taxon>
        <taxon>Spermatophyta</taxon>
        <taxon>Magnoliopsida</taxon>
        <taxon>eudicotyledons</taxon>
        <taxon>Gunneridae</taxon>
        <taxon>Pentapetalae</taxon>
        <taxon>Caryophyllales</taxon>
        <taxon>Nepenthaceae</taxon>
        <taxon>Nepenthes</taxon>
    </lineage>
</organism>
<dbReference type="Proteomes" id="UP001279734">
    <property type="component" value="Unassembled WGS sequence"/>
</dbReference>
<evidence type="ECO:0000313" key="2">
    <source>
        <dbReference type="Proteomes" id="UP001279734"/>
    </source>
</evidence>